<evidence type="ECO:0000256" key="3">
    <source>
        <dbReference type="ARBA" id="ARBA00011918"/>
    </source>
</evidence>
<evidence type="ECO:0000256" key="8">
    <source>
        <dbReference type="ARBA" id="ARBA00023204"/>
    </source>
</evidence>
<dbReference type="SUPFAM" id="SSF46767">
    <property type="entry name" value="Methylated DNA-protein cysteine methyltransferase, C-terminal domain"/>
    <property type="match status" value="1"/>
</dbReference>
<keyword evidence="8" id="KW-0234">DNA repair</keyword>
<dbReference type="InterPro" id="IPR001497">
    <property type="entry name" value="MethylDNA_cys_MeTrfase_AS"/>
</dbReference>
<keyword evidence="16" id="KW-1185">Reference proteome</keyword>
<dbReference type="VEuPathDB" id="FungiDB:CD36_46480"/>
<evidence type="ECO:0000256" key="6">
    <source>
        <dbReference type="ARBA" id="ARBA00022679"/>
    </source>
</evidence>
<evidence type="ECO:0000256" key="5">
    <source>
        <dbReference type="ARBA" id="ARBA00022603"/>
    </source>
</evidence>
<evidence type="ECO:0000256" key="12">
    <source>
        <dbReference type="ARBA" id="ARBA00049348"/>
    </source>
</evidence>
<dbReference type="eggNOG" id="KOG4062">
    <property type="taxonomic scope" value="Eukaryota"/>
</dbReference>
<evidence type="ECO:0000256" key="11">
    <source>
        <dbReference type="ARBA" id="ARBA00033095"/>
    </source>
</evidence>
<evidence type="ECO:0000259" key="13">
    <source>
        <dbReference type="Pfam" id="PF01035"/>
    </source>
</evidence>
<name>B9WF56_CANDC</name>
<feature type="domain" description="Methylated-DNA-[protein]-cysteine S-methyltransferase DNA binding" evidence="13">
    <location>
        <begin position="95"/>
        <end position="173"/>
    </location>
</feature>
<dbReference type="InterPro" id="IPR036388">
    <property type="entry name" value="WH-like_DNA-bd_sf"/>
</dbReference>
<evidence type="ECO:0000313" key="14">
    <source>
        <dbReference type="CGD" id="CAL0000166944"/>
    </source>
</evidence>
<dbReference type="PROSITE" id="PS00374">
    <property type="entry name" value="MGMT"/>
    <property type="match status" value="1"/>
</dbReference>
<dbReference type="GO" id="GO:0003908">
    <property type="term" value="F:methylated-DNA-[protein]-cysteine S-methyltransferase activity"/>
    <property type="evidence" value="ECO:0007669"/>
    <property type="project" value="UniProtKB-EC"/>
</dbReference>
<protein>
    <recommendedName>
        <fullName evidence="4">Methylated-DNA--protein-cysteine methyltransferase</fullName>
        <ecNumber evidence="3">2.1.1.63</ecNumber>
    </recommendedName>
    <alternativeName>
        <fullName evidence="9">6-O-methylguanine-DNA methyltransferase</fullName>
    </alternativeName>
    <alternativeName>
        <fullName evidence="11">DNA repair MTase</fullName>
    </alternativeName>
    <alternativeName>
        <fullName evidence="10">O-6-methylguanine-DNA-alkyltransferase</fullName>
    </alternativeName>
</protein>
<organism evidence="15 16">
    <name type="scientific">Candida dubliniensis (strain CD36 / ATCC MYA-646 / CBS 7987 / NCPF 3949 / NRRL Y-17841)</name>
    <name type="common">Yeast</name>
    <dbReference type="NCBI Taxonomy" id="573826"/>
    <lineage>
        <taxon>Eukaryota</taxon>
        <taxon>Fungi</taxon>
        <taxon>Dikarya</taxon>
        <taxon>Ascomycota</taxon>
        <taxon>Saccharomycotina</taxon>
        <taxon>Pichiomycetes</taxon>
        <taxon>Debaryomycetaceae</taxon>
        <taxon>Candida/Lodderomyces clade</taxon>
        <taxon>Candida</taxon>
    </lineage>
</organism>
<dbReference type="PANTHER" id="PTHR10815">
    <property type="entry name" value="METHYLATED-DNA--PROTEIN-CYSTEINE METHYLTRANSFERASE"/>
    <property type="match status" value="1"/>
</dbReference>
<comment type="catalytic activity">
    <reaction evidence="1">
        <text>a 4-O-methyl-thymidine in DNA + L-cysteinyl-[protein] = a thymidine in DNA + S-methyl-L-cysteinyl-[protein]</text>
        <dbReference type="Rhea" id="RHEA:53428"/>
        <dbReference type="Rhea" id="RHEA-COMP:10131"/>
        <dbReference type="Rhea" id="RHEA-COMP:10132"/>
        <dbReference type="Rhea" id="RHEA-COMP:13555"/>
        <dbReference type="Rhea" id="RHEA-COMP:13556"/>
        <dbReference type="ChEBI" id="CHEBI:29950"/>
        <dbReference type="ChEBI" id="CHEBI:82612"/>
        <dbReference type="ChEBI" id="CHEBI:137386"/>
        <dbReference type="ChEBI" id="CHEBI:137387"/>
        <dbReference type="EC" id="2.1.1.63"/>
    </reaction>
</comment>
<evidence type="ECO:0000256" key="9">
    <source>
        <dbReference type="ARBA" id="ARBA00030795"/>
    </source>
</evidence>
<comment type="similarity">
    <text evidence="2">Belongs to the MGMT family.</text>
</comment>
<dbReference type="OrthoDB" id="1907495at2759"/>
<evidence type="ECO:0000256" key="1">
    <source>
        <dbReference type="ARBA" id="ARBA00001286"/>
    </source>
</evidence>
<keyword evidence="5 15" id="KW-0489">Methyltransferase</keyword>
<dbReference type="CDD" id="cd06445">
    <property type="entry name" value="ATase"/>
    <property type="match status" value="1"/>
</dbReference>
<gene>
    <name evidence="14" type="ordered locus">Cd36_46480</name>
    <name evidence="15" type="ORF">CD36_46480</name>
</gene>
<evidence type="ECO:0000256" key="10">
    <source>
        <dbReference type="ARBA" id="ARBA00031621"/>
    </source>
</evidence>
<dbReference type="InterPro" id="IPR036217">
    <property type="entry name" value="MethylDNA_cys_MeTrfase_DNAb"/>
</dbReference>
<evidence type="ECO:0000256" key="2">
    <source>
        <dbReference type="ARBA" id="ARBA00008711"/>
    </source>
</evidence>
<proteinExistence type="inferred from homology"/>
<dbReference type="PANTHER" id="PTHR10815:SF13">
    <property type="entry name" value="METHYLATED-DNA--PROTEIN-CYSTEINE METHYLTRANSFERASE"/>
    <property type="match status" value="1"/>
</dbReference>
<dbReference type="CGD" id="CAL0000166944">
    <property type="gene designation" value="Cd36_46480"/>
</dbReference>
<reference evidence="15 16" key="1">
    <citation type="journal article" date="2009" name="Genome Res.">
        <title>Comparative genomics of the fungal pathogens Candida dubliniensis and Candida albicans.</title>
        <authorList>
            <person name="Jackson A.P."/>
            <person name="Gamble J.A."/>
            <person name="Yeomans T."/>
            <person name="Moran G.P."/>
            <person name="Saunders D."/>
            <person name="Harris D."/>
            <person name="Aslett M."/>
            <person name="Barrell J.F."/>
            <person name="Butler G."/>
            <person name="Citiulo F."/>
            <person name="Coleman D.C."/>
            <person name="de Groot P.W.J."/>
            <person name="Goodwin T.J."/>
            <person name="Quail M.A."/>
            <person name="McQuillan J."/>
            <person name="Munro C.A."/>
            <person name="Pain A."/>
            <person name="Poulter R.T."/>
            <person name="Rajandream M.A."/>
            <person name="Renauld H."/>
            <person name="Spiering M.J."/>
            <person name="Tivey A."/>
            <person name="Gow N.A.R."/>
            <person name="Barrell B."/>
            <person name="Sullivan D.J."/>
            <person name="Berriman M."/>
        </authorList>
    </citation>
    <scope>NUCLEOTIDE SEQUENCE [LARGE SCALE GENOMIC DNA]</scope>
    <source>
        <strain evidence="16">CD36 / ATCC MYA-646 / CBS 7987 / NCPF 3949 / NRRL Y-17841</strain>
    </source>
</reference>
<dbReference type="KEGG" id="cdu:CD36_46480"/>
<keyword evidence="6" id="KW-0808">Transferase</keyword>
<dbReference type="GO" id="GO:0006281">
    <property type="term" value="P:DNA repair"/>
    <property type="evidence" value="ECO:0007669"/>
    <property type="project" value="UniProtKB-KW"/>
</dbReference>
<dbReference type="EMBL" id="FM992691">
    <property type="protein sequence ID" value="CAX42512.1"/>
    <property type="molecule type" value="Genomic_DNA"/>
</dbReference>
<dbReference type="HOGENOM" id="CLU_000445_52_2_1"/>
<dbReference type="Proteomes" id="UP000002605">
    <property type="component" value="Chromosome 4"/>
</dbReference>
<keyword evidence="7" id="KW-0227">DNA damage</keyword>
<evidence type="ECO:0000313" key="16">
    <source>
        <dbReference type="Proteomes" id="UP000002605"/>
    </source>
</evidence>
<evidence type="ECO:0000256" key="7">
    <source>
        <dbReference type="ARBA" id="ARBA00022763"/>
    </source>
</evidence>
<evidence type="ECO:0000256" key="4">
    <source>
        <dbReference type="ARBA" id="ARBA00015377"/>
    </source>
</evidence>
<dbReference type="Gene3D" id="1.10.10.10">
    <property type="entry name" value="Winged helix-like DNA-binding domain superfamily/Winged helix DNA-binding domain"/>
    <property type="match status" value="1"/>
</dbReference>
<dbReference type="EC" id="2.1.1.63" evidence="3"/>
<dbReference type="AlphaFoldDB" id="B9WF56"/>
<evidence type="ECO:0000313" key="15">
    <source>
        <dbReference type="EMBL" id="CAX42512.1"/>
    </source>
</evidence>
<dbReference type="RefSeq" id="XP_002420288.1">
    <property type="nucleotide sequence ID" value="XM_002420243.1"/>
</dbReference>
<dbReference type="NCBIfam" id="TIGR00589">
    <property type="entry name" value="ogt"/>
    <property type="match status" value="1"/>
</dbReference>
<dbReference type="Pfam" id="PF01035">
    <property type="entry name" value="DNA_binding_1"/>
    <property type="match status" value="1"/>
</dbReference>
<comment type="catalytic activity">
    <reaction evidence="12">
        <text>a 6-O-methyl-2'-deoxyguanosine in DNA + L-cysteinyl-[protein] = S-methyl-L-cysteinyl-[protein] + a 2'-deoxyguanosine in DNA</text>
        <dbReference type="Rhea" id="RHEA:24000"/>
        <dbReference type="Rhea" id="RHEA-COMP:10131"/>
        <dbReference type="Rhea" id="RHEA-COMP:10132"/>
        <dbReference type="Rhea" id="RHEA-COMP:11367"/>
        <dbReference type="Rhea" id="RHEA-COMP:11368"/>
        <dbReference type="ChEBI" id="CHEBI:29950"/>
        <dbReference type="ChEBI" id="CHEBI:82612"/>
        <dbReference type="ChEBI" id="CHEBI:85445"/>
        <dbReference type="ChEBI" id="CHEBI:85448"/>
        <dbReference type="EC" id="2.1.1.63"/>
    </reaction>
</comment>
<dbReference type="InterPro" id="IPR014048">
    <property type="entry name" value="MethylDNA_cys_MeTrfase_DNA-bd"/>
</dbReference>
<dbReference type="GO" id="GO:0032259">
    <property type="term" value="P:methylation"/>
    <property type="evidence" value="ECO:0007669"/>
    <property type="project" value="UniProtKB-KW"/>
</dbReference>
<accession>B9WF56</accession>
<dbReference type="GeneID" id="8047797"/>
<sequence length="175" mass="19717">MQSLYYSVFDTDVCTVLVVLNQDGCICYASLGKPAVELKRIMVKDFQSLSYQLKPLSTMKGDKAQIDKSVEKFKLLVEKPSVSQDIKIQIVFGTPFQRKVWKELIKIPAGEIRTYKELADSLGTHSRVVGNCCGANRVAVLIPCHRVVGANHKLTGYRWGKSYKEYLLKQEGIDI</sequence>